<evidence type="ECO:0000313" key="3">
    <source>
        <dbReference type="EMBL" id="MCT7399797.1"/>
    </source>
</evidence>
<gene>
    <name evidence="3" type="ORF">N5B56_12010</name>
</gene>
<evidence type="ECO:0000259" key="2">
    <source>
        <dbReference type="Pfam" id="PF00149"/>
    </source>
</evidence>
<evidence type="ECO:0000313" key="4">
    <source>
        <dbReference type="Proteomes" id="UP001431199"/>
    </source>
</evidence>
<dbReference type="InterPro" id="IPR029052">
    <property type="entry name" value="Metallo-depent_PP-like"/>
</dbReference>
<dbReference type="GO" id="GO:0004527">
    <property type="term" value="F:exonuclease activity"/>
    <property type="evidence" value="ECO:0007669"/>
    <property type="project" value="UniProtKB-KW"/>
</dbReference>
<proteinExistence type="predicted"/>
<dbReference type="RefSeq" id="WP_260979062.1">
    <property type="nucleotide sequence ID" value="NZ_JAODBU010000013.1"/>
</dbReference>
<dbReference type="PANTHER" id="PTHR30337">
    <property type="entry name" value="COMPONENT OF ATP-DEPENDENT DSDNA EXONUCLEASE"/>
    <property type="match status" value="1"/>
</dbReference>
<dbReference type="Proteomes" id="UP001431199">
    <property type="component" value="Unassembled WGS sequence"/>
</dbReference>
<sequence length="354" mass="41125">MRFIHTADIHLGATPESKMDWAVHRGDEMWGTFERLIKKVKEDEIELLIIAGDLFHRQPLLRELKEVDYLFSTIPDTKVVLCAGNHDAIKKGSFYRNFEWNKNVYFLDSKTVDCVPIDDLGVDVYGLSYYKNEITEPLYDDIQIKNPYRINILVAHGGDDKHIPINKRKIMLEGFDYVAFGHIHIPDLDEANRMAYSGSLEPIDVNEIGPRGFIYGEVTKQNLNIRFQSFSKREYKHAEMTVTTNATNMELRHTLMEFIEKEGRDNIYKVTIVGYRNPDFDIDLEGLAQVGNVVSVTDRTEPDYDFEELYERNKDNLLGMFIKKYIDQDVLSPIQQKTLYYGVKALLEAMEDKQ</sequence>
<dbReference type="Gene3D" id="3.60.21.10">
    <property type="match status" value="1"/>
</dbReference>
<protein>
    <submittedName>
        <fullName evidence="3">DNA repair exonuclease</fullName>
    </submittedName>
</protein>
<dbReference type="InterPro" id="IPR050535">
    <property type="entry name" value="DNA_Repair-Maintenance_Comp"/>
</dbReference>
<dbReference type="CDD" id="cd00840">
    <property type="entry name" value="MPP_Mre11_N"/>
    <property type="match status" value="1"/>
</dbReference>
<dbReference type="SUPFAM" id="SSF56300">
    <property type="entry name" value="Metallo-dependent phosphatases"/>
    <property type="match status" value="1"/>
</dbReference>
<dbReference type="InterPro" id="IPR041796">
    <property type="entry name" value="Mre11_N"/>
</dbReference>
<accession>A0ABT2M557</accession>
<keyword evidence="3" id="KW-0540">Nuclease</keyword>
<keyword evidence="4" id="KW-1185">Reference proteome</keyword>
<feature type="domain" description="Calcineurin-like phosphoesterase" evidence="2">
    <location>
        <begin position="1"/>
        <end position="186"/>
    </location>
</feature>
<keyword evidence="3" id="KW-0269">Exonuclease</keyword>
<comment type="caution">
    <text evidence="3">The sequence shown here is derived from an EMBL/GenBank/DDBJ whole genome shotgun (WGS) entry which is preliminary data.</text>
</comment>
<name>A0ABT2M557_9FIRM</name>
<organism evidence="3 4">
    <name type="scientific">Eubacterium album</name>
    <dbReference type="NCBI Taxonomy" id="2978477"/>
    <lineage>
        <taxon>Bacteria</taxon>
        <taxon>Bacillati</taxon>
        <taxon>Bacillota</taxon>
        <taxon>Clostridia</taxon>
        <taxon>Eubacteriales</taxon>
        <taxon>Eubacteriaceae</taxon>
        <taxon>Eubacterium</taxon>
    </lineage>
</organism>
<dbReference type="Pfam" id="PF00149">
    <property type="entry name" value="Metallophos"/>
    <property type="match status" value="1"/>
</dbReference>
<dbReference type="EMBL" id="JAODBU010000013">
    <property type="protein sequence ID" value="MCT7399797.1"/>
    <property type="molecule type" value="Genomic_DNA"/>
</dbReference>
<reference evidence="3" key="1">
    <citation type="submission" date="2022-09" db="EMBL/GenBank/DDBJ databases">
        <title>Eubacterium sp. LFL-14 isolated from human feces.</title>
        <authorList>
            <person name="Liu F."/>
        </authorList>
    </citation>
    <scope>NUCLEOTIDE SEQUENCE</scope>
    <source>
        <strain evidence="3">LFL-14</strain>
    </source>
</reference>
<keyword evidence="1" id="KW-0378">Hydrolase</keyword>
<dbReference type="InterPro" id="IPR004843">
    <property type="entry name" value="Calcineurin-like_PHP"/>
</dbReference>
<evidence type="ECO:0000256" key="1">
    <source>
        <dbReference type="ARBA" id="ARBA00022801"/>
    </source>
</evidence>